<proteinExistence type="predicted"/>
<comment type="caution">
    <text evidence="2">The sequence shown here is derived from an EMBL/GenBank/DDBJ whole genome shotgun (WGS) entry which is preliminary data.</text>
</comment>
<keyword evidence="1" id="KW-0812">Transmembrane</keyword>
<sequence length="148" mass="15952">MKKLLRTVMITLIGLILILGALGCQIVEDETGSHIRLNPFTHSQIGDAAQATTDILGMLSLFIPALAPIATAGAAGTYVWRRMGKEVTKYKTPLEHTVSVLDVVKGNKKLWNQLKPYLKGTAKGVWDKPSAATESTIRGIIDKNVGAV</sequence>
<feature type="transmembrane region" description="Helical" evidence="1">
    <location>
        <begin position="55"/>
        <end position="80"/>
    </location>
</feature>
<dbReference type="AlphaFoldDB" id="A0A0F9SVY5"/>
<evidence type="ECO:0000313" key="2">
    <source>
        <dbReference type="EMBL" id="KKN73115.1"/>
    </source>
</evidence>
<protein>
    <submittedName>
        <fullName evidence="2">Uncharacterized protein</fullName>
    </submittedName>
</protein>
<keyword evidence="1" id="KW-1133">Transmembrane helix</keyword>
<name>A0A0F9SVY5_9ZZZZ</name>
<keyword evidence="1" id="KW-0472">Membrane</keyword>
<gene>
    <name evidence="2" type="ORF">LCGC14_0404240</name>
</gene>
<dbReference type="EMBL" id="LAZR01000350">
    <property type="protein sequence ID" value="KKN73115.1"/>
    <property type="molecule type" value="Genomic_DNA"/>
</dbReference>
<organism evidence="2">
    <name type="scientific">marine sediment metagenome</name>
    <dbReference type="NCBI Taxonomy" id="412755"/>
    <lineage>
        <taxon>unclassified sequences</taxon>
        <taxon>metagenomes</taxon>
        <taxon>ecological metagenomes</taxon>
    </lineage>
</organism>
<evidence type="ECO:0000256" key="1">
    <source>
        <dbReference type="SAM" id="Phobius"/>
    </source>
</evidence>
<dbReference type="PROSITE" id="PS51257">
    <property type="entry name" value="PROKAR_LIPOPROTEIN"/>
    <property type="match status" value="1"/>
</dbReference>
<accession>A0A0F9SVY5</accession>
<reference evidence="2" key="1">
    <citation type="journal article" date="2015" name="Nature">
        <title>Complex archaea that bridge the gap between prokaryotes and eukaryotes.</title>
        <authorList>
            <person name="Spang A."/>
            <person name="Saw J.H."/>
            <person name="Jorgensen S.L."/>
            <person name="Zaremba-Niedzwiedzka K."/>
            <person name="Martijn J."/>
            <person name="Lind A.E."/>
            <person name="van Eijk R."/>
            <person name="Schleper C."/>
            <person name="Guy L."/>
            <person name="Ettema T.J."/>
        </authorList>
    </citation>
    <scope>NUCLEOTIDE SEQUENCE</scope>
</reference>